<dbReference type="Proteomes" id="UP001152321">
    <property type="component" value="Unassembled WGS sequence"/>
</dbReference>
<keyword evidence="5" id="KW-1185">Reference proteome</keyword>
<evidence type="ECO:0000256" key="3">
    <source>
        <dbReference type="ARBA" id="ARBA00023315"/>
    </source>
</evidence>
<dbReference type="Pfam" id="PF04958">
    <property type="entry name" value="AstA"/>
    <property type="match status" value="1"/>
</dbReference>
<evidence type="ECO:0000313" key="5">
    <source>
        <dbReference type="Proteomes" id="UP001152321"/>
    </source>
</evidence>
<comment type="caution">
    <text evidence="4">The sequence shown here is derived from an EMBL/GenBank/DDBJ whole genome shotgun (WGS) entry which is preliminary data.</text>
</comment>
<evidence type="ECO:0000256" key="2">
    <source>
        <dbReference type="ARBA" id="ARBA00022679"/>
    </source>
</evidence>
<evidence type="ECO:0000256" key="1">
    <source>
        <dbReference type="ARBA" id="ARBA00022503"/>
    </source>
</evidence>
<dbReference type="PANTHER" id="PTHR30420:SF1">
    <property type="entry name" value="ARGININE N-SUCCINYLTRANSFERASE"/>
    <property type="match status" value="1"/>
</dbReference>
<evidence type="ECO:0000313" key="4">
    <source>
        <dbReference type="EMBL" id="MDG0814814.1"/>
    </source>
</evidence>
<reference evidence="4" key="1">
    <citation type="submission" date="2022-08" db="EMBL/GenBank/DDBJ databases">
        <title>Novel Bdellovibrio Species Isolated from Svalbard: Designation Bdellovibrio svalbardensis.</title>
        <authorList>
            <person name="Mitchell R.J."/>
            <person name="Choi S.Y."/>
        </authorList>
    </citation>
    <scope>NUCLEOTIDE SEQUENCE</scope>
    <source>
        <strain evidence="4">PAP01</strain>
    </source>
</reference>
<dbReference type="SUPFAM" id="SSF55729">
    <property type="entry name" value="Acyl-CoA N-acyltransferases (Nat)"/>
    <property type="match status" value="1"/>
</dbReference>
<dbReference type="RefSeq" id="WP_277576299.1">
    <property type="nucleotide sequence ID" value="NZ_JANRMI010000001.1"/>
</dbReference>
<dbReference type="InterPro" id="IPR007041">
    <property type="entry name" value="Arg_succinylTrfase_AstA/AruG"/>
</dbReference>
<dbReference type="PANTHER" id="PTHR30420">
    <property type="entry name" value="N-SUCCINYLARGININE DIHYDROLASE"/>
    <property type="match status" value="1"/>
</dbReference>
<dbReference type="EMBL" id="JANRMI010000001">
    <property type="protein sequence ID" value="MDG0814814.1"/>
    <property type="molecule type" value="Genomic_DNA"/>
</dbReference>
<organism evidence="4 5">
    <name type="scientific">Bdellovibrio svalbardensis</name>
    <dbReference type="NCBI Taxonomy" id="2972972"/>
    <lineage>
        <taxon>Bacteria</taxon>
        <taxon>Pseudomonadati</taxon>
        <taxon>Bdellovibrionota</taxon>
        <taxon>Bdellovibrionia</taxon>
        <taxon>Bdellovibrionales</taxon>
        <taxon>Pseudobdellovibrionaceae</taxon>
        <taxon>Bdellovibrio</taxon>
    </lineage>
</organism>
<proteinExistence type="predicted"/>
<protein>
    <submittedName>
        <fullName evidence="4">Arginine N-succinyltransferase</fullName>
    </submittedName>
</protein>
<name>A0ABT6DD94_9BACT</name>
<sequence>MSFIIRSVRHDDLNQLVDLAKQFNLLNLPGDRKVLSEKIDRSEQSFAGKLEKDKAEYLFVVEDLEEKLIVGSSLVIAKHGNDDVPHSAFKVLKRDHFSSDLGIGFIHQVLRFQLDFDGPTEIGGLLVDKSYRRRPEKLGKQISLSRFLYMALHPDRFEERVLCELTPPLTEEGRSEFWEALGRRFTGLPYQEADLLSQSHKEFIESLFPQEDIYLALLDSKARLVLGRVGEATKPAQHLLESIGFHYLDEVDPFDGGPHYGARLHEILPVKYGKRAKVTEFPDASYKDQMLVATTGEEFMASLCSVDLRTSAEGNQVAVAPKARTILGLEVGDEVYLAPFHYNRGK</sequence>
<accession>A0ABT6DD94</accession>
<keyword evidence="2" id="KW-0808">Transferase</keyword>
<gene>
    <name evidence="4" type="ORF">NWE73_00455</name>
</gene>
<keyword evidence="3" id="KW-0012">Acyltransferase</keyword>
<dbReference type="InterPro" id="IPR016181">
    <property type="entry name" value="Acyl_CoA_acyltransferase"/>
</dbReference>
<keyword evidence="1" id="KW-0056">Arginine metabolism</keyword>